<dbReference type="EMBL" id="JARBHB010000004">
    <property type="protein sequence ID" value="KAJ8885933.1"/>
    <property type="molecule type" value="Genomic_DNA"/>
</dbReference>
<keyword evidence="3" id="KW-1185">Reference proteome</keyword>
<feature type="compositionally biased region" description="Polar residues" evidence="1">
    <location>
        <begin position="278"/>
        <end position="292"/>
    </location>
</feature>
<feature type="region of interest" description="Disordered" evidence="1">
    <location>
        <begin position="270"/>
        <end position="293"/>
    </location>
</feature>
<sequence>MGIATSMGKIANETWFEQWEQVLLRRAVRLCVLQKKSHRDRDVKKGLFQFKRRARTGSQISPSAKVTSDVPNTERPSEVVGDLVWRASTSSDPLASQPHVAEHLPKVGENCRYNCFVSSSYEKRLRASYIRKDQHDSATIASTGIPRNDFRHDVHCPVTHLQNYQWRSQKFLRRVGQIGWTRMWIPNREGWATNCGETLLPGAIFLLLEKETRRSYKGYTVRPIKFNIAAKYKALDRRAVFSSLSYAYGIAKDGKWSGVELQRAVVNGRSPRKPAQQRALSGTIPTGENPGQTLPRIEPNSPWWEANAQALPLATPGRHERPATAIDQLIRSPGGNLAAAAHGQVLLITFAAASRDLARLLGNCRPVGVECAWPRNGRGRAGVREEWTSIGCNYRDIHRRHRGTRPARLLVAVPSVPASAFIKAPVYRKLLSMFQSQKQAAHLAPRRSCKPYICIWLDYSPHTIAHWVRFLAGFACGNRAGPFVRGSPVSPALAFRRCSILTSRDPHRLLRPPLKALLMICLCAYCLAKANSAAEICTNVTSSQEPFAAQDHV</sequence>
<evidence type="ECO:0000313" key="2">
    <source>
        <dbReference type="EMBL" id="KAJ8885933.1"/>
    </source>
</evidence>
<protein>
    <submittedName>
        <fullName evidence="2">Uncharacterized protein</fullName>
    </submittedName>
</protein>
<comment type="caution">
    <text evidence="2">The sequence shown here is derived from an EMBL/GenBank/DDBJ whole genome shotgun (WGS) entry which is preliminary data.</text>
</comment>
<evidence type="ECO:0000313" key="3">
    <source>
        <dbReference type="Proteomes" id="UP001159363"/>
    </source>
</evidence>
<organism evidence="2 3">
    <name type="scientific">Dryococelus australis</name>
    <dbReference type="NCBI Taxonomy" id="614101"/>
    <lineage>
        <taxon>Eukaryota</taxon>
        <taxon>Metazoa</taxon>
        <taxon>Ecdysozoa</taxon>
        <taxon>Arthropoda</taxon>
        <taxon>Hexapoda</taxon>
        <taxon>Insecta</taxon>
        <taxon>Pterygota</taxon>
        <taxon>Neoptera</taxon>
        <taxon>Polyneoptera</taxon>
        <taxon>Phasmatodea</taxon>
        <taxon>Verophasmatodea</taxon>
        <taxon>Anareolatae</taxon>
        <taxon>Phasmatidae</taxon>
        <taxon>Eurycanthinae</taxon>
        <taxon>Dryococelus</taxon>
    </lineage>
</organism>
<accession>A0ABQ9HNL5</accession>
<evidence type="ECO:0000256" key="1">
    <source>
        <dbReference type="SAM" id="MobiDB-lite"/>
    </source>
</evidence>
<proteinExistence type="predicted"/>
<name>A0ABQ9HNL5_9NEOP</name>
<gene>
    <name evidence="2" type="ORF">PR048_012139</name>
</gene>
<reference evidence="2 3" key="1">
    <citation type="submission" date="2023-02" db="EMBL/GenBank/DDBJ databases">
        <title>LHISI_Scaffold_Assembly.</title>
        <authorList>
            <person name="Stuart O.P."/>
            <person name="Cleave R."/>
            <person name="Magrath M.J.L."/>
            <person name="Mikheyev A.S."/>
        </authorList>
    </citation>
    <scope>NUCLEOTIDE SEQUENCE [LARGE SCALE GENOMIC DNA]</scope>
    <source>
        <strain evidence="2">Daus_M_001</strain>
        <tissue evidence="2">Leg muscle</tissue>
    </source>
</reference>
<dbReference type="Proteomes" id="UP001159363">
    <property type="component" value="Chromosome X"/>
</dbReference>